<organism evidence="2 3">
    <name type="scientific">Kutzneria buriramensis</name>
    <dbReference type="NCBI Taxonomy" id="1045776"/>
    <lineage>
        <taxon>Bacteria</taxon>
        <taxon>Bacillati</taxon>
        <taxon>Actinomycetota</taxon>
        <taxon>Actinomycetes</taxon>
        <taxon>Pseudonocardiales</taxon>
        <taxon>Pseudonocardiaceae</taxon>
        <taxon>Kutzneria</taxon>
    </lineage>
</organism>
<dbReference type="Pfam" id="PF17940">
    <property type="entry name" value="TetR_C_31"/>
    <property type="match status" value="1"/>
</dbReference>
<protein>
    <submittedName>
        <fullName evidence="2">TetR family transcriptional regulator</fullName>
    </submittedName>
</protein>
<gene>
    <name evidence="2" type="ORF">BCF44_113229</name>
</gene>
<proteinExistence type="predicted"/>
<dbReference type="RefSeq" id="WP_116178695.1">
    <property type="nucleotide sequence ID" value="NZ_CP144375.1"/>
</dbReference>
<reference evidence="2 3" key="1">
    <citation type="submission" date="2018-08" db="EMBL/GenBank/DDBJ databases">
        <title>Genomic Encyclopedia of Archaeal and Bacterial Type Strains, Phase II (KMG-II): from individual species to whole genera.</title>
        <authorList>
            <person name="Goeker M."/>
        </authorList>
    </citation>
    <scope>NUCLEOTIDE SEQUENCE [LARGE SCALE GENOMIC DNA]</scope>
    <source>
        <strain evidence="2 3">DSM 45791</strain>
    </source>
</reference>
<keyword evidence="3" id="KW-1185">Reference proteome</keyword>
<dbReference type="EMBL" id="QUNO01000013">
    <property type="protein sequence ID" value="REH39374.1"/>
    <property type="molecule type" value="Genomic_DNA"/>
</dbReference>
<evidence type="ECO:0000313" key="3">
    <source>
        <dbReference type="Proteomes" id="UP000256269"/>
    </source>
</evidence>
<accession>A0A3E0H8A3</accession>
<sequence length="71" mass="7789">MGCRPRGAYEEEIAKAFTDTLRELAHPDPEAAARTISLLVDGSVAHSIVYGDSTPIKDARRMVEMLLDRSS</sequence>
<comment type="caution">
    <text evidence="2">The sequence shown here is derived from an EMBL/GenBank/DDBJ whole genome shotgun (WGS) entry which is preliminary data.</text>
</comment>
<feature type="domain" description="Tetracyclin repressor-like C-terminal group 31" evidence="1">
    <location>
        <begin position="12"/>
        <end position="69"/>
    </location>
</feature>
<dbReference type="SUPFAM" id="SSF48498">
    <property type="entry name" value="Tetracyclin repressor-like, C-terminal domain"/>
    <property type="match status" value="1"/>
</dbReference>
<dbReference type="Proteomes" id="UP000256269">
    <property type="component" value="Unassembled WGS sequence"/>
</dbReference>
<evidence type="ECO:0000313" key="2">
    <source>
        <dbReference type="EMBL" id="REH39374.1"/>
    </source>
</evidence>
<dbReference type="Gene3D" id="1.10.357.10">
    <property type="entry name" value="Tetracycline Repressor, domain 2"/>
    <property type="match status" value="1"/>
</dbReference>
<dbReference type="AlphaFoldDB" id="A0A3E0H8A3"/>
<dbReference type="InterPro" id="IPR041583">
    <property type="entry name" value="TetR_C_31"/>
</dbReference>
<evidence type="ECO:0000259" key="1">
    <source>
        <dbReference type="Pfam" id="PF17940"/>
    </source>
</evidence>
<dbReference type="InterPro" id="IPR036271">
    <property type="entry name" value="Tet_transcr_reg_TetR-rel_C_sf"/>
</dbReference>
<dbReference type="OrthoDB" id="4538622at2"/>
<name>A0A3E0H8A3_9PSEU</name>